<accession>A0A1Y3ALK3</accession>
<evidence type="ECO:0000313" key="3">
    <source>
        <dbReference type="Proteomes" id="UP000194236"/>
    </source>
</evidence>
<evidence type="ECO:0000313" key="2">
    <source>
        <dbReference type="EMBL" id="OTF69312.1"/>
    </source>
</evidence>
<protein>
    <submittedName>
        <fullName evidence="2">Uncharacterized protein</fullName>
    </submittedName>
</protein>
<reference evidence="2 3" key="1">
    <citation type="submission" date="2017-03" db="EMBL/GenBank/DDBJ databases">
        <title>Genome Survey of Euroglyphus maynei.</title>
        <authorList>
            <person name="Arlian L.G."/>
            <person name="Morgan M.S."/>
            <person name="Rider S.D."/>
        </authorList>
    </citation>
    <scope>NUCLEOTIDE SEQUENCE [LARGE SCALE GENOMIC DNA]</scope>
    <source>
        <strain evidence="2">Arlian Lab</strain>
        <tissue evidence="2">Whole body</tissue>
    </source>
</reference>
<dbReference type="EMBL" id="MUJZ01071148">
    <property type="protein sequence ID" value="OTF69312.1"/>
    <property type="molecule type" value="Genomic_DNA"/>
</dbReference>
<dbReference type="AlphaFoldDB" id="A0A1Y3ALK3"/>
<feature type="region of interest" description="Disordered" evidence="1">
    <location>
        <begin position="1"/>
        <end position="42"/>
    </location>
</feature>
<keyword evidence="3" id="KW-1185">Reference proteome</keyword>
<dbReference type="Proteomes" id="UP000194236">
    <property type="component" value="Unassembled WGS sequence"/>
</dbReference>
<feature type="compositionally biased region" description="Basic residues" evidence="1">
    <location>
        <begin position="1"/>
        <end position="31"/>
    </location>
</feature>
<comment type="caution">
    <text evidence="2">The sequence shown here is derived from an EMBL/GenBank/DDBJ whole genome shotgun (WGS) entry which is preliminary data.</text>
</comment>
<name>A0A1Y3ALK3_EURMA</name>
<evidence type="ECO:0000256" key="1">
    <source>
        <dbReference type="SAM" id="MobiDB-lite"/>
    </source>
</evidence>
<sequence length="140" mass="15356">MARGKSKSKSKSKKSAKMSNRKSTTKSKSKSKTTTNKSSYSEALSCSAIGASQKGQMVKSKNSKSSVVDTKSVLMECKKIQNRIEDQKVVKCLSMKELNRKGYKVDIDKGKDNLFSGSGPGNHKMLVKIINLKLMTETVV</sequence>
<gene>
    <name evidence="2" type="ORF">BLA29_007540</name>
</gene>
<organism evidence="2 3">
    <name type="scientific">Euroglyphus maynei</name>
    <name type="common">Mayne's house dust mite</name>
    <dbReference type="NCBI Taxonomy" id="6958"/>
    <lineage>
        <taxon>Eukaryota</taxon>
        <taxon>Metazoa</taxon>
        <taxon>Ecdysozoa</taxon>
        <taxon>Arthropoda</taxon>
        <taxon>Chelicerata</taxon>
        <taxon>Arachnida</taxon>
        <taxon>Acari</taxon>
        <taxon>Acariformes</taxon>
        <taxon>Sarcoptiformes</taxon>
        <taxon>Astigmata</taxon>
        <taxon>Psoroptidia</taxon>
        <taxon>Analgoidea</taxon>
        <taxon>Pyroglyphidae</taxon>
        <taxon>Pyroglyphinae</taxon>
        <taxon>Euroglyphus</taxon>
    </lineage>
</organism>
<proteinExistence type="predicted"/>